<dbReference type="AlphaFoldDB" id="A0A841FZ27"/>
<accession>A0A841FZ27</accession>
<protein>
    <submittedName>
        <fullName evidence="1">Uncharacterized protein</fullName>
    </submittedName>
</protein>
<reference evidence="1 2" key="1">
    <citation type="submission" date="2020-08" db="EMBL/GenBank/DDBJ databases">
        <title>Genomic Encyclopedia of Type Strains, Phase IV (KMG-IV): sequencing the most valuable type-strain genomes for metagenomic binning, comparative biology and taxonomic classification.</title>
        <authorList>
            <person name="Goeker M."/>
        </authorList>
    </citation>
    <scope>NUCLEOTIDE SEQUENCE [LARGE SCALE GENOMIC DNA]</scope>
    <source>
        <strain evidence="1 2">YIM 65646</strain>
    </source>
</reference>
<name>A0A841FZ27_9ACTN</name>
<dbReference type="RefSeq" id="WP_184793065.1">
    <property type="nucleotide sequence ID" value="NZ_BONT01000117.1"/>
</dbReference>
<keyword evidence="2" id="KW-1185">Reference proteome</keyword>
<dbReference type="EMBL" id="JACHGT010000029">
    <property type="protein sequence ID" value="MBB6039993.1"/>
    <property type="molecule type" value="Genomic_DNA"/>
</dbReference>
<sequence>MASKFEHAVEDMRAGLATAAEGGRLMHEAAEKYADAEHLLAEAGAGSGSGNEKIVASTRHLTAVQEALGRAYEHLEAGREVLGEYLSLIGADGVLGHGTGTSAAASADARREQVRLEDFSPKRPHGGAVAAIRDLGWHTNEAGKVSARGNLYGADGTQLNEKALKA</sequence>
<comment type="caution">
    <text evidence="1">The sequence shown here is derived from an EMBL/GenBank/DDBJ whole genome shotgun (WGS) entry which is preliminary data.</text>
</comment>
<dbReference type="Proteomes" id="UP000548476">
    <property type="component" value="Unassembled WGS sequence"/>
</dbReference>
<evidence type="ECO:0000313" key="1">
    <source>
        <dbReference type="EMBL" id="MBB6039993.1"/>
    </source>
</evidence>
<proteinExistence type="predicted"/>
<gene>
    <name evidence="1" type="ORF">HNR73_007892</name>
</gene>
<organism evidence="1 2">
    <name type="scientific">Phytomonospora endophytica</name>
    <dbReference type="NCBI Taxonomy" id="714109"/>
    <lineage>
        <taxon>Bacteria</taxon>
        <taxon>Bacillati</taxon>
        <taxon>Actinomycetota</taxon>
        <taxon>Actinomycetes</taxon>
        <taxon>Micromonosporales</taxon>
        <taxon>Micromonosporaceae</taxon>
        <taxon>Phytomonospora</taxon>
    </lineage>
</organism>
<evidence type="ECO:0000313" key="2">
    <source>
        <dbReference type="Proteomes" id="UP000548476"/>
    </source>
</evidence>